<keyword evidence="3 6" id="KW-0863">Zinc-finger</keyword>
<evidence type="ECO:0000256" key="3">
    <source>
        <dbReference type="ARBA" id="ARBA00022771"/>
    </source>
</evidence>
<dbReference type="InterPro" id="IPR024766">
    <property type="entry name" value="Znf_RING_H2"/>
</dbReference>
<evidence type="ECO:0000256" key="7">
    <source>
        <dbReference type="SAM" id="Coils"/>
    </source>
</evidence>
<evidence type="ECO:0000259" key="8">
    <source>
        <dbReference type="PROSITE" id="PS50089"/>
    </source>
</evidence>
<dbReference type="CDD" id="cd16448">
    <property type="entry name" value="RING-H2"/>
    <property type="match status" value="1"/>
</dbReference>
<dbReference type="PANTHER" id="PTHR45969:SF69">
    <property type="entry name" value="FINGER DOMAIN PROTEIN, PUTATIVE (AFU_ORTHOLOGUE AFUA_3G12190)-RELATED"/>
    <property type="match status" value="1"/>
</dbReference>
<dbReference type="SMART" id="SM00184">
    <property type="entry name" value="RING"/>
    <property type="match status" value="1"/>
</dbReference>
<evidence type="ECO:0000256" key="4">
    <source>
        <dbReference type="ARBA" id="ARBA00022786"/>
    </source>
</evidence>
<dbReference type="Proteomes" id="UP000580250">
    <property type="component" value="Unassembled WGS sequence"/>
</dbReference>
<feature type="coiled-coil region" evidence="7">
    <location>
        <begin position="30"/>
        <end position="64"/>
    </location>
</feature>
<dbReference type="InterPro" id="IPR043136">
    <property type="entry name" value="B30.2/SPRY_sf"/>
</dbReference>
<dbReference type="EMBL" id="CAJEWN010000503">
    <property type="protein sequence ID" value="CAD2184468.1"/>
    <property type="molecule type" value="Genomic_DNA"/>
</dbReference>
<sequence>MEGGQNNDLIKIQKDYNDLQQLFVNEKVKNIFLENELKNIQKINSKYENKIEKMKINFQKFIEEKFEKLQAEKDVCLKLKDVEINYLKEEMKKANELFNKKNSDLAVKLNYMYCKYANLKKVSYQFGCCIVCQSQLDHENVYILKNCNHAYHQYCITRWITEGSENCPCCRIPATLNDIKQFFVEKISDSFDDFVDEFAQSSSSNMSKVVRNLRNKYNVGSGNLINDGSIRNWGGTYVAVYTENSFKRPLYCYTYSLYYFEINCSKSERELKSTAKGMNIGLNNCSTGKNLGFRAKYATIYTEKNEFKLGYNSFNNNDILGCGLVYPPTNRMFEEFPYVFFTQNGNRIGKGLLLKDNSEEYIPFGVVKYLSVEANFGNDLKTKPFKYDISKHLVVKEFY</sequence>
<comment type="caution">
    <text evidence="9">The sequence shown here is derived from an EMBL/GenBank/DDBJ whole genome shotgun (WGS) entry which is preliminary data.</text>
</comment>
<evidence type="ECO:0000313" key="9">
    <source>
        <dbReference type="EMBL" id="CAD2184468.1"/>
    </source>
</evidence>
<accession>A0A6V7WBR6</accession>
<comment type="pathway">
    <text evidence="1">Protein modification; protein ubiquitination.</text>
</comment>
<dbReference type="GO" id="GO:0016567">
    <property type="term" value="P:protein ubiquitination"/>
    <property type="evidence" value="ECO:0007669"/>
    <property type="project" value="TreeGrafter"/>
</dbReference>
<dbReference type="OrthoDB" id="8062037at2759"/>
<gene>
    <name evidence="9" type="ORF">MENT_LOCUS36824</name>
</gene>
<dbReference type="GO" id="GO:0031461">
    <property type="term" value="C:cullin-RING ubiquitin ligase complex"/>
    <property type="evidence" value="ECO:0007669"/>
    <property type="project" value="UniProtKB-ARBA"/>
</dbReference>
<dbReference type="SUPFAM" id="SSF57850">
    <property type="entry name" value="RING/U-box"/>
    <property type="match status" value="1"/>
</dbReference>
<protein>
    <recommendedName>
        <fullName evidence="8">RING-type domain-containing protein</fullName>
    </recommendedName>
</protein>
<name>A0A6V7WBR6_MELEN</name>
<dbReference type="InterPro" id="IPR013083">
    <property type="entry name" value="Znf_RING/FYVE/PHD"/>
</dbReference>
<keyword evidence="2" id="KW-0479">Metal-binding</keyword>
<dbReference type="PANTHER" id="PTHR45969">
    <property type="entry name" value="RING ZINC FINGER PROTEIN-RELATED"/>
    <property type="match status" value="1"/>
</dbReference>
<evidence type="ECO:0000256" key="5">
    <source>
        <dbReference type="ARBA" id="ARBA00022833"/>
    </source>
</evidence>
<dbReference type="Gene3D" id="3.30.40.10">
    <property type="entry name" value="Zinc/RING finger domain, C3HC4 (zinc finger)"/>
    <property type="match status" value="1"/>
</dbReference>
<dbReference type="AlphaFoldDB" id="A0A6V7WBR6"/>
<evidence type="ECO:0000256" key="6">
    <source>
        <dbReference type="PROSITE-ProRule" id="PRU00175"/>
    </source>
</evidence>
<keyword evidence="4" id="KW-0833">Ubl conjugation pathway</keyword>
<reference evidence="9 10" key="1">
    <citation type="submission" date="2020-08" db="EMBL/GenBank/DDBJ databases">
        <authorList>
            <person name="Koutsovoulos G."/>
            <person name="Danchin GJ E."/>
        </authorList>
    </citation>
    <scope>NUCLEOTIDE SEQUENCE [LARGE SCALE GENOMIC DNA]</scope>
</reference>
<keyword evidence="7" id="KW-0175">Coiled coil</keyword>
<dbReference type="InterPro" id="IPR001841">
    <property type="entry name" value="Znf_RING"/>
</dbReference>
<dbReference type="PROSITE" id="PS50089">
    <property type="entry name" value="ZF_RING_2"/>
    <property type="match status" value="1"/>
</dbReference>
<organism evidence="9 10">
    <name type="scientific">Meloidogyne enterolobii</name>
    <name type="common">Root-knot nematode worm</name>
    <name type="synonym">Meloidogyne mayaguensis</name>
    <dbReference type="NCBI Taxonomy" id="390850"/>
    <lineage>
        <taxon>Eukaryota</taxon>
        <taxon>Metazoa</taxon>
        <taxon>Ecdysozoa</taxon>
        <taxon>Nematoda</taxon>
        <taxon>Chromadorea</taxon>
        <taxon>Rhabditida</taxon>
        <taxon>Tylenchina</taxon>
        <taxon>Tylenchomorpha</taxon>
        <taxon>Tylenchoidea</taxon>
        <taxon>Meloidogynidae</taxon>
        <taxon>Meloidogyninae</taxon>
        <taxon>Meloidogyne</taxon>
    </lineage>
</organism>
<dbReference type="GO" id="GO:0008270">
    <property type="term" value="F:zinc ion binding"/>
    <property type="evidence" value="ECO:0007669"/>
    <property type="project" value="UniProtKB-KW"/>
</dbReference>
<dbReference type="Gene3D" id="2.60.120.920">
    <property type="match status" value="1"/>
</dbReference>
<dbReference type="Pfam" id="PF12678">
    <property type="entry name" value="zf-rbx1"/>
    <property type="match status" value="1"/>
</dbReference>
<evidence type="ECO:0000313" key="10">
    <source>
        <dbReference type="Proteomes" id="UP000580250"/>
    </source>
</evidence>
<evidence type="ECO:0000256" key="1">
    <source>
        <dbReference type="ARBA" id="ARBA00004906"/>
    </source>
</evidence>
<proteinExistence type="predicted"/>
<evidence type="ECO:0000256" key="2">
    <source>
        <dbReference type="ARBA" id="ARBA00022723"/>
    </source>
</evidence>
<feature type="domain" description="RING-type" evidence="8">
    <location>
        <begin position="129"/>
        <end position="171"/>
    </location>
</feature>
<dbReference type="GO" id="GO:0061630">
    <property type="term" value="F:ubiquitin protein ligase activity"/>
    <property type="evidence" value="ECO:0007669"/>
    <property type="project" value="TreeGrafter"/>
</dbReference>
<keyword evidence="5" id="KW-0862">Zinc</keyword>